<dbReference type="STRING" id="186497.PF0288"/>
<dbReference type="PhylomeDB" id="Q8U411"/>
<evidence type="ECO:0000313" key="2">
    <source>
        <dbReference type="EMBL" id="AAL80412.1"/>
    </source>
</evidence>
<protein>
    <recommendedName>
        <fullName evidence="1">MIP18 family-like domain-containing protein</fullName>
    </recommendedName>
</protein>
<reference evidence="2 3" key="1">
    <citation type="journal article" date="1999" name="Genetics">
        <title>Divergence of the hyperthermophilic archaea Pyrococcus furiosus and P. horikoshii inferred from complete genomic sequences.</title>
        <authorList>
            <person name="Maeder D.L."/>
            <person name="Weiss R.B."/>
            <person name="Dunn D.M."/>
            <person name="Cherry J.L."/>
            <person name="Gonzalez J.M."/>
            <person name="DiRuggiero J."/>
            <person name="Robb F.T."/>
        </authorList>
    </citation>
    <scope>NUCLEOTIDE SEQUENCE [LARGE SCALE GENOMIC DNA]</scope>
    <source>
        <strain evidence="3">ATCC 43587 / DSM 3638 / JCM 8422 / Vc1</strain>
    </source>
</reference>
<dbReference type="PaxDb" id="186497-PF0288"/>
<feature type="domain" description="MIP18 family-like" evidence="1">
    <location>
        <begin position="115"/>
        <end position="188"/>
    </location>
</feature>
<dbReference type="KEGG" id="pfu:PF0288"/>
<dbReference type="EMBL" id="AE009950">
    <property type="protein sequence ID" value="AAL80412.1"/>
    <property type="molecule type" value="Genomic_DNA"/>
</dbReference>
<evidence type="ECO:0000259" key="1">
    <source>
        <dbReference type="Pfam" id="PF01883"/>
    </source>
</evidence>
<evidence type="ECO:0000313" key="3">
    <source>
        <dbReference type="Proteomes" id="UP000001013"/>
    </source>
</evidence>
<dbReference type="HOGENOM" id="CLU_091588_1_0_2"/>
<dbReference type="SUPFAM" id="SSF117916">
    <property type="entry name" value="Fe-S cluster assembly (FSCA) domain-like"/>
    <property type="match status" value="1"/>
</dbReference>
<organism evidence="2 3">
    <name type="scientific">Pyrococcus furiosus (strain ATCC 43587 / DSM 3638 / JCM 8422 / Vc1)</name>
    <dbReference type="NCBI Taxonomy" id="186497"/>
    <lineage>
        <taxon>Archaea</taxon>
        <taxon>Methanobacteriati</taxon>
        <taxon>Methanobacteriota</taxon>
        <taxon>Thermococci</taxon>
        <taxon>Thermococcales</taxon>
        <taxon>Thermococcaceae</taxon>
        <taxon>Pyrococcus</taxon>
    </lineage>
</organism>
<dbReference type="PATRIC" id="fig|186497.12.peg.300"/>
<dbReference type="Pfam" id="PF01883">
    <property type="entry name" value="FeS_assembly_P"/>
    <property type="match status" value="1"/>
</dbReference>
<dbReference type="InterPro" id="IPR052339">
    <property type="entry name" value="Fe-S_Maturation_MIP18"/>
</dbReference>
<dbReference type="PANTHER" id="PTHR42831:SF1">
    <property type="entry name" value="FE-S PROTEIN MATURATION AUXILIARY FACTOR YITW"/>
    <property type="match status" value="1"/>
</dbReference>
<dbReference type="eggNOG" id="arCOG01845">
    <property type="taxonomic scope" value="Archaea"/>
</dbReference>
<dbReference type="InterPro" id="IPR002744">
    <property type="entry name" value="MIP18-like"/>
</dbReference>
<accession>Q8U411</accession>
<dbReference type="CDD" id="cd00371">
    <property type="entry name" value="HMA"/>
    <property type="match status" value="1"/>
</dbReference>
<dbReference type="PANTHER" id="PTHR42831">
    <property type="entry name" value="FE-S PROTEIN MATURATION AUXILIARY FACTOR YITW"/>
    <property type="match status" value="1"/>
</dbReference>
<dbReference type="InterPro" id="IPR034904">
    <property type="entry name" value="FSCA_dom_sf"/>
</dbReference>
<dbReference type="Gene3D" id="3.30.300.130">
    <property type="entry name" value="Fe-S cluster assembly (FSCA)"/>
    <property type="match status" value="1"/>
</dbReference>
<dbReference type="AlphaFoldDB" id="Q8U411"/>
<sequence>MCILTLLILLSDIQIPVIHKIVPKGLNLINKTFAGGRVVVTREEVLRIIKENTGKENIVESLEIEGDVIKIRFKEKIDDATLLEIYNKLRELEGIRQVEIGFVRETKDENLEITEEMILEKLKEVIDPEIGMDVVNLGLIYELKINPDKTVYIKMTMTTPGCPLTLWLLRAVEEKVLEIPGVRDVEVELTFDPPWTPDRMSEEAKKRLGML</sequence>
<dbReference type="InterPro" id="IPR006121">
    <property type="entry name" value="HMA_dom"/>
</dbReference>
<dbReference type="Proteomes" id="UP000001013">
    <property type="component" value="Chromosome"/>
</dbReference>
<name>Q8U411_PYRFU</name>
<keyword evidence="3" id="KW-1185">Reference proteome</keyword>
<proteinExistence type="predicted"/>
<dbReference type="GO" id="GO:0046872">
    <property type="term" value="F:metal ion binding"/>
    <property type="evidence" value="ECO:0007669"/>
    <property type="project" value="InterPro"/>
</dbReference>
<gene>
    <name evidence="2" type="ordered locus">PF0288</name>
</gene>